<dbReference type="AlphaFoldDB" id="A0A7M1XKI9"/>
<dbReference type="KEGG" id="trc:DYE49_02470"/>
<dbReference type="Gene3D" id="1.10.510.10">
    <property type="entry name" value="Transferase(Phosphotransferase) domain 1"/>
    <property type="match status" value="1"/>
</dbReference>
<evidence type="ECO:0000259" key="1">
    <source>
        <dbReference type="PROSITE" id="PS50011"/>
    </source>
</evidence>
<dbReference type="GO" id="GO:0004674">
    <property type="term" value="F:protein serine/threonine kinase activity"/>
    <property type="evidence" value="ECO:0007669"/>
    <property type="project" value="TreeGrafter"/>
</dbReference>
<gene>
    <name evidence="2" type="ORF">DYE49_02470</name>
</gene>
<dbReference type="EMBL" id="CP031517">
    <property type="protein sequence ID" value="QOS39378.1"/>
    <property type="molecule type" value="Genomic_DNA"/>
</dbReference>
<dbReference type="InterPro" id="IPR011009">
    <property type="entry name" value="Kinase-like_dom_sf"/>
</dbReference>
<dbReference type="PANTHER" id="PTHR44167">
    <property type="entry name" value="OVARIAN-SPECIFIC SERINE/THREONINE-PROTEIN KINASE LOK-RELATED"/>
    <property type="match status" value="1"/>
</dbReference>
<proteinExistence type="predicted"/>
<dbReference type="GO" id="GO:0005524">
    <property type="term" value="F:ATP binding"/>
    <property type="evidence" value="ECO:0007669"/>
    <property type="project" value="InterPro"/>
</dbReference>
<dbReference type="Pfam" id="PF00069">
    <property type="entry name" value="Pkinase"/>
    <property type="match status" value="1"/>
</dbReference>
<evidence type="ECO:0000313" key="3">
    <source>
        <dbReference type="Proteomes" id="UP000593591"/>
    </source>
</evidence>
<dbReference type="SMART" id="SM00220">
    <property type="entry name" value="S_TKc"/>
    <property type="match status" value="1"/>
</dbReference>
<accession>A0A7M1XKI9</accession>
<sequence length="574" mass="66256">MGFRISNFSHVLLFDQEYHLFGNKKAGSDSVYELRRDGQSASEFIIKIHTKAEGDRRFEEEIAFLNENKKCRYIPELILDGKISYNDPDNSNNSGDYRFFVMKKYACDLRQEISNGFSFITALMYFLQICNGVRFLHKKGIVHRDLKPENILIDKTGATPSIKICDFGIAHFPNSNKTKSGDRLANANYCAPEQRSKNGIIGKHSDIYALGLILNELFTKSLLNGDGYKRIFDVAPSYGELDDLVAGMIQNDISKRISDINEVIEIVKNYISRRNELEKSYISFYLDSRKSHDRNRIAKTLADDCLALEYLAKKNDIFGSLNLNYHMNIHCKLDDSFKKKIEIAVIDRAVKRKFNYESSSEYINAVFDDGEWDFPTEEQKNELLALMSSYGDAKNYGGILHMFAGLKDYHAREVIDETKEEIRNLSYYTDDAPLLFIANKVKELVPETTFEGFGYHVMPIFELSSPEVLESSILYIDDKTDVIKNALTLLFPNSTFVSDKDNCYLSFKKKDLSTFKEMCKNFIKELKESDVTRYDIEDMLSTEEDSPYRTRIYFSKYDLHHLLPRILKSANSRL</sequence>
<name>A0A7M1XKI9_9SPIR</name>
<organism evidence="2 3">
    <name type="scientific">Treponema rectale</name>
    <dbReference type="NCBI Taxonomy" id="744512"/>
    <lineage>
        <taxon>Bacteria</taxon>
        <taxon>Pseudomonadati</taxon>
        <taxon>Spirochaetota</taxon>
        <taxon>Spirochaetia</taxon>
        <taxon>Spirochaetales</taxon>
        <taxon>Treponemataceae</taxon>
        <taxon>Treponema</taxon>
    </lineage>
</organism>
<evidence type="ECO:0000313" key="2">
    <source>
        <dbReference type="EMBL" id="QOS39378.1"/>
    </source>
</evidence>
<dbReference type="PROSITE" id="PS50011">
    <property type="entry name" value="PROTEIN_KINASE_DOM"/>
    <property type="match status" value="1"/>
</dbReference>
<feature type="domain" description="Protein kinase" evidence="1">
    <location>
        <begin position="15"/>
        <end position="311"/>
    </location>
</feature>
<dbReference type="SUPFAM" id="SSF56112">
    <property type="entry name" value="Protein kinase-like (PK-like)"/>
    <property type="match status" value="1"/>
</dbReference>
<dbReference type="Proteomes" id="UP000593591">
    <property type="component" value="Chromosome"/>
</dbReference>
<protein>
    <recommendedName>
        <fullName evidence="1">Protein kinase domain-containing protein</fullName>
    </recommendedName>
</protein>
<dbReference type="PANTHER" id="PTHR44167:SF30">
    <property type="entry name" value="PHOSPHORYLASE KINASE"/>
    <property type="match status" value="1"/>
</dbReference>
<dbReference type="InterPro" id="IPR008271">
    <property type="entry name" value="Ser/Thr_kinase_AS"/>
</dbReference>
<dbReference type="InterPro" id="IPR000719">
    <property type="entry name" value="Prot_kinase_dom"/>
</dbReference>
<dbReference type="PROSITE" id="PS00108">
    <property type="entry name" value="PROTEIN_KINASE_ST"/>
    <property type="match status" value="1"/>
</dbReference>
<reference evidence="2 3" key="1">
    <citation type="submission" date="2018-08" db="EMBL/GenBank/DDBJ databases">
        <title>The first complete genome of Treponema rectale (CHPAT), a commensal spirochete of the bovine rectum.</title>
        <authorList>
            <person name="Staton G.J."/>
            <person name="Clegg S.R."/>
            <person name="Carter S.D."/>
            <person name="Radford A.D."/>
            <person name="Darby A."/>
            <person name="Hall N."/>
            <person name="Birtles R.J."/>
            <person name="Evans N.J."/>
        </authorList>
    </citation>
    <scope>NUCLEOTIDE SEQUENCE [LARGE SCALE GENOMIC DNA]</scope>
    <source>
        <strain evidence="2 3">CHPA</strain>
    </source>
</reference>